<proteinExistence type="inferred from homology"/>
<organism evidence="8 9">
    <name type="scientific">Penicillium decumbens</name>
    <dbReference type="NCBI Taxonomy" id="69771"/>
    <lineage>
        <taxon>Eukaryota</taxon>
        <taxon>Fungi</taxon>
        <taxon>Dikarya</taxon>
        <taxon>Ascomycota</taxon>
        <taxon>Pezizomycotina</taxon>
        <taxon>Eurotiomycetes</taxon>
        <taxon>Eurotiomycetidae</taxon>
        <taxon>Eurotiales</taxon>
        <taxon>Aspergillaceae</taxon>
        <taxon>Penicillium</taxon>
    </lineage>
</organism>
<keyword evidence="9" id="KW-1185">Reference proteome</keyword>
<dbReference type="Proteomes" id="UP000191522">
    <property type="component" value="Unassembled WGS sequence"/>
</dbReference>
<dbReference type="Pfam" id="PF00394">
    <property type="entry name" value="Cu-oxidase"/>
    <property type="match status" value="1"/>
</dbReference>
<evidence type="ECO:0000256" key="5">
    <source>
        <dbReference type="ARBA" id="ARBA00023180"/>
    </source>
</evidence>
<gene>
    <name evidence="8" type="ORF">PENDEC_c001G03428</name>
</gene>
<name>A0A1V6PP87_PENDC</name>
<reference evidence="9" key="1">
    <citation type="journal article" date="2017" name="Nat. Microbiol.">
        <title>Global analysis of biosynthetic gene clusters reveals vast potential of secondary metabolite production in Penicillium species.</title>
        <authorList>
            <person name="Nielsen J.C."/>
            <person name="Grijseels S."/>
            <person name="Prigent S."/>
            <person name="Ji B."/>
            <person name="Dainat J."/>
            <person name="Nielsen K.F."/>
            <person name="Frisvad J.C."/>
            <person name="Workman M."/>
            <person name="Nielsen J."/>
        </authorList>
    </citation>
    <scope>NUCLEOTIDE SEQUENCE [LARGE SCALE GENOMIC DNA]</scope>
    <source>
        <strain evidence="9">IBT 11843</strain>
    </source>
</reference>
<evidence type="ECO:0000259" key="7">
    <source>
        <dbReference type="Pfam" id="PF07732"/>
    </source>
</evidence>
<dbReference type="OMA" id="IPNANRY"/>
<evidence type="ECO:0000259" key="6">
    <source>
        <dbReference type="Pfam" id="PF00394"/>
    </source>
</evidence>
<feature type="domain" description="Plastocyanin-like" evidence="7">
    <location>
        <begin position="5"/>
        <end position="66"/>
    </location>
</feature>
<evidence type="ECO:0008006" key="10">
    <source>
        <dbReference type="Google" id="ProtNLM"/>
    </source>
</evidence>
<dbReference type="OrthoDB" id="2121828at2759"/>
<dbReference type="GO" id="GO:0005507">
    <property type="term" value="F:copper ion binding"/>
    <property type="evidence" value="ECO:0007669"/>
    <property type="project" value="InterPro"/>
</dbReference>
<evidence type="ECO:0000313" key="9">
    <source>
        <dbReference type="Proteomes" id="UP000191522"/>
    </source>
</evidence>
<dbReference type="Pfam" id="PF07732">
    <property type="entry name" value="Cu-oxidase_3"/>
    <property type="match status" value="1"/>
</dbReference>
<feature type="domain" description="Plastocyanin-like" evidence="6">
    <location>
        <begin position="95"/>
        <end position="293"/>
    </location>
</feature>
<accession>A0A1V6PP87</accession>
<comment type="similarity">
    <text evidence="1">Belongs to the multicopper oxidase family.</text>
</comment>
<dbReference type="EMBL" id="MDYL01000001">
    <property type="protein sequence ID" value="OQD78482.1"/>
    <property type="molecule type" value="Genomic_DNA"/>
</dbReference>
<dbReference type="AlphaFoldDB" id="A0A1V6PP87"/>
<dbReference type="PANTHER" id="PTHR11709">
    <property type="entry name" value="MULTI-COPPER OXIDASE"/>
    <property type="match status" value="1"/>
</dbReference>
<evidence type="ECO:0000313" key="8">
    <source>
        <dbReference type="EMBL" id="OQD78482.1"/>
    </source>
</evidence>
<evidence type="ECO:0000256" key="2">
    <source>
        <dbReference type="ARBA" id="ARBA00022723"/>
    </source>
</evidence>
<evidence type="ECO:0000256" key="1">
    <source>
        <dbReference type="ARBA" id="ARBA00010609"/>
    </source>
</evidence>
<dbReference type="InterPro" id="IPR011707">
    <property type="entry name" value="Cu-oxidase-like_N"/>
</dbReference>
<keyword evidence="3" id="KW-0560">Oxidoreductase</keyword>
<dbReference type="InterPro" id="IPR045087">
    <property type="entry name" value="Cu-oxidase_fam"/>
</dbReference>
<evidence type="ECO:0000256" key="3">
    <source>
        <dbReference type="ARBA" id="ARBA00023002"/>
    </source>
</evidence>
<dbReference type="GO" id="GO:0016491">
    <property type="term" value="F:oxidoreductase activity"/>
    <property type="evidence" value="ECO:0007669"/>
    <property type="project" value="UniProtKB-KW"/>
</dbReference>
<dbReference type="CDD" id="cd13876">
    <property type="entry name" value="CuRO_2_Abr2_like"/>
    <property type="match status" value="1"/>
</dbReference>
<dbReference type="InterPro" id="IPR008972">
    <property type="entry name" value="Cupredoxin"/>
</dbReference>
<keyword evidence="4" id="KW-0186">Copper</keyword>
<dbReference type="STRING" id="69771.A0A1V6PP87"/>
<keyword evidence="5" id="KW-0325">Glycoprotein</keyword>
<evidence type="ECO:0000256" key="4">
    <source>
        <dbReference type="ARBA" id="ARBA00023008"/>
    </source>
</evidence>
<dbReference type="InterPro" id="IPR001117">
    <property type="entry name" value="Cu-oxidase_2nd"/>
</dbReference>
<dbReference type="Gene3D" id="2.60.40.420">
    <property type="entry name" value="Cupredoxins - blue copper proteins"/>
    <property type="match status" value="2"/>
</dbReference>
<dbReference type="PANTHER" id="PTHR11709:SF488">
    <property type="entry name" value="LACCASE-RELATED"/>
    <property type="match status" value="1"/>
</dbReference>
<dbReference type="SUPFAM" id="SSF49503">
    <property type="entry name" value="Cupredoxins"/>
    <property type="match status" value="2"/>
</dbReference>
<comment type="caution">
    <text evidence="8">The sequence shown here is derived from an EMBL/GenBank/DDBJ whole genome shotgun (WGS) entry which is preliminary data.</text>
</comment>
<protein>
    <recommendedName>
        <fullName evidence="10">Plastocyanin-like domain-containing protein</fullName>
    </recommendedName>
</protein>
<sequence length="367" mass="40273">MGLLGIEQVGTPWSDGVPGVSQVPIEQGRSFLYRWTADQYGSYFYHAHHRGQLEDGLYGPIHIAPSSSEAKPFNFITNNTAQLQAIRTAERNTSPVMLSDWRLLTSEQIWAAEEASGVDSYCANALLINGKGSVTCFSRAQIDNLTTARQQAALGNETFTDIACFPPNLTAAQGNFSHNYSAIPPTMFSGCTPSRGPQERFIVNPSAQYASWDLISAAGLLHLTFSVDEHDMWVYAIDGRYVQPVRVNAINIPNANRYSVLIPLNKPAGDYTIRMVSGSPQQILNTTAILRYNAPPQLNRASNPWITLTGTNATANTIFLNDTTVIPFPVVTPAPNADATYFLTIGHYNASYRWTLGNDSFGLELED</sequence>
<keyword evidence="2" id="KW-0479">Metal-binding</keyword>